<dbReference type="CDD" id="cd05195">
    <property type="entry name" value="enoyl_red"/>
    <property type="match status" value="1"/>
</dbReference>
<keyword evidence="6" id="KW-0012">Acyltransferase</keyword>
<dbReference type="Gene3D" id="3.40.50.720">
    <property type="entry name" value="NAD(P)-binding Rossmann-like Domain"/>
    <property type="match status" value="1"/>
</dbReference>
<sequence>MGHQDDSGRRALSIHSRPEPSETGGEKPWQEHATGALTTVRTSPNSLAVTGTWPPSDAAPVDTADLYDRFADVGFAYGPAFQGLRGVWRRGEELFAEVALPTGVSGDAAAFALHPALLDAALHAVGAGGLLGAENTSGRLPFSWSGVEMRAWGASSLRVHLLRTGDDSLALAVADTSGQLVATADALVLRPVTAERLRADSRRNLDALFRVEWVEQPLPAPADTLTWAVLAADGTPYAAQALAAGAAATYTGIDDLADAVDSGTPLPDLVVVPSIDTPTGADDQPGFDTATAADDRLPDLAHAITHRALHLAQTWITDERFAGARLLLLTRRAVAARPGEQVTGPAHAAARGLVRSAGVENPGRFLLVDVDEPADAWPRLAALADGDETEWAVRGADVLVPRLARTSAGLEVPDGQPWRLETLGRGTLDGNLALAPYPEAGRPLAEGEVRVGMRAGGLNFRDVLIALGMYPGEARVGAEGAGVVLEVGPGVSGIAPGDRVMGLFYGLLGPVAVTDCRLLIRIPDGWSFTDAAAVPVVFLTAYYGLVDLADLKAGESVLVHAAAGGVGMAAVQLARHLGAEVFATASPGKWDTVRSLGIPDDHLASSRTLDFGRRFAEVTAGRGMDVVLNSLAKEYVDTSAALLPRGGRFLEMGKTDIRHPEEVTAAHPGVRYQAFDMLEAGPDRIGEMLTALVDLFESGALRPLPVTTWDARAAGEAFRFLGQARHIGKVVLTVPQTEPRDTAADGTVLVTGAGGALGGLIARHLVTRHGVRRLVLAGRRGSRTPGVDQLLAELSELGAQADVVACDVSDRDALARLLDTITENSTLHGVIHAAGVLDDGIITSLTPERVDTVLRPKADAAWHLHDLTRGLDLAHFVVFASAAATFGAAGQAGYCAANTFLDALVEHRRALGLPAVSMAWGLWGQPGGMAASLGDVDRRRMAGGGLVPLTEADGLALFDAALEHGAPTLVPARLDLAGLRGRGGAGSPLLRGLVRATAPRAQDGAGTPATGLRRRLHGRSEDEQLRIVLDLVRAQASAVLGHGSPDAVEAGRAFQEMGFDSLTAVELRNRLNTETGVRLPATLVFDHPTPRALAARIVADVSGELPGTTAPAPAVTADSQEPLAVVGIACHFPGGVDSPDDLWELVLSGGDGMSGFPADRGWDPTGLYDPDPDRQGTTYARHGGFLHDVAGFDAAFFGISPREAVAMDPQQRLLLETSWEALERAGLDPAALRGSRTGVFVGASGQTYSSLLARAADNYEGYLLTGSTGSVLSGRLAYTFGLEGPAVTVDTACSSSLVALHLAGQALRTGECELALVGGVAVLSTPDLFVEFSRQRGLSPDGRCKAFADTADGTAWAEGVGMVVVERLSDARRNGHRVLAVVRGSAVNQDGASNGLSAPNGPSQQRVIRQALANAGVRAADVDLVEAHGTGTRLGDPIEAQALLATYGQERDDQQPLWIGSLKSNIGHTQAAAGVAGLIKTVMALRHGVLPRTLHVDRLTQEVDWDSGNVHVLTEARPWPELGRPRRAAVSAFGVSGTNAHVVVEQFPETDRTSGDTQAALVVPWVLTARSATALRGQAQLLLSSPAVRELPYQDTGLALAATRSAHEHRAVVVGTDRDELLSGLLAVAQGGTTAHTVTAATGTDDRPVFVFPGQGGQWVGMAVEL</sequence>
<dbReference type="InterPro" id="IPR020843">
    <property type="entry name" value="ER"/>
</dbReference>
<evidence type="ECO:0000256" key="5">
    <source>
        <dbReference type="ARBA" id="ARBA00023268"/>
    </source>
</evidence>
<dbReference type="InterPro" id="IPR050091">
    <property type="entry name" value="PKS_NRPS_Biosynth_Enz"/>
</dbReference>
<dbReference type="InterPro" id="IPR002364">
    <property type="entry name" value="Quin_OxRdtase/zeta-crystal_CS"/>
</dbReference>
<evidence type="ECO:0000256" key="1">
    <source>
        <dbReference type="ARBA" id="ARBA00022450"/>
    </source>
</evidence>
<reference evidence="13" key="1">
    <citation type="journal article" date="2019" name="Int. J. Syst. Evol. Microbiol.">
        <title>The Global Catalogue of Microorganisms (GCM) 10K type strain sequencing project: providing services to taxonomists for standard genome sequencing and annotation.</title>
        <authorList>
            <consortium name="The Broad Institute Genomics Platform"/>
            <consortium name="The Broad Institute Genome Sequencing Center for Infectious Disease"/>
            <person name="Wu L."/>
            <person name="Ma J."/>
        </authorList>
    </citation>
    <scope>NUCLEOTIDE SEQUENCE [LARGE SCALE GENOMIC DNA]</scope>
    <source>
        <strain evidence="13">CGMCC 1.12470</strain>
    </source>
</reference>
<dbReference type="PROSITE" id="PS50075">
    <property type="entry name" value="CARRIER"/>
    <property type="match status" value="1"/>
</dbReference>
<organism evidence="12 13">
    <name type="scientific">Streptomyces caeni</name>
    <dbReference type="NCBI Taxonomy" id="2307231"/>
    <lineage>
        <taxon>Bacteria</taxon>
        <taxon>Bacillati</taxon>
        <taxon>Actinomycetota</taxon>
        <taxon>Actinomycetes</taxon>
        <taxon>Kitasatosporales</taxon>
        <taxon>Streptomycetaceae</taxon>
        <taxon>Streptomyces</taxon>
    </lineage>
</organism>
<feature type="domain" description="Ketosynthase family 3 (KS3)" evidence="10">
    <location>
        <begin position="1120"/>
        <end position="1546"/>
    </location>
</feature>
<feature type="domain" description="PKS/mFAS DH" evidence="11">
    <location>
        <begin position="1"/>
        <end position="198"/>
    </location>
</feature>
<dbReference type="Gene3D" id="3.40.47.10">
    <property type="match status" value="1"/>
</dbReference>
<dbReference type="InterPro" id="IPR049551">
    <property type="entry name" value="PKS_DH_C"/>
</dbReference>
<dbReference type="SMART" id="SM00829">
    <property type="entry name" value="PKS_ER"/>
    <property type="match status" value="1"/>
</dbReference>
<dbReference type="Gene3D" id="1.10.1200.10">
    <property type="entry name" value="ACP-like"/>
    <property type="match status" value="1"/>
</dbReference>
<evidence type="ECO:0000256" key="2">
    <source>
        <dbReference type="ARBA" id="ARBA00022553"/>
    </source>
</evidence>
<dbReference type="SMART" id="SM01294">
    <property type="entry name" value="PKS_PP_betabranch"/>
    <property type="match status" value="1"/>
</dbReference>
<keyword evidence="13" id="KW-1185">Reference proteome</keyword>
<dbReference type="InterPro" id="IPR036736">
    <property type="entry name" value="ACP-like_sf"/>
</dbReference>
<dbReference type="InterPro" id="IPR057326">
    <property type="entry name" value="KR_dom"/>
</dbReference>
<dbReference type="Pfam" id="PF22953">
    <property type="entry name" value="SpnB_Rossmann"/>
    <property type="match status" value="1"/>
</dbReference>
<dbReference type="InterPro" id="IPR011032">
    <property type="entry name" value="GroES-like_sf"/>
</dbReference>
<dbReference type="CDD" id="cd00833">
    <property type="entry name" value="PKS"/>
    <property type="match status" value="1"/>
</dbReference>
<dbReference type="SMART" id="SM00825">
    <property type="entry name" value="PKS_KS"/>
    <property type="match status" value="1"/>
</dbReference>
<feature type="region of interest" description="N-terminal hotdog fold" evidence="7">
    <location>
        <begin position="1"/>
        <end position="44"/>
    </location>
</feature>
<dbReference type="PROSITE" id="PS52019">
    <property type="entry name" value="PKS_MFAS_DH"/>
    <property type="match status" value="1"/>
</dbReference>
<dbReference type="SUPFAM" id="SSF51735">
    <property type="entry name" value="NAD(P)-binding Rossmann-fold domains"/>
    <property type="match status" value="3"/>
</dbReference>
<dbReference type="EMBL" id="JBHUDX010000044">
    <property type="protein sequence ID" value="MFD1659617.1"/>
    <property type="molecule type" value="Genomic_DNA"/>
</dbReference>
<dbReference type="PROSITE" id="PS52004">
    <property type="entry name" value="KS3_2"/>
    <property type="match status" value="1"/>
</dbReference>
<feature type="compositionally biased region" description="Basic and acidic residues" evidence="8">
    <location>
        <begin position="16"/>
        <end position="30"/>
    </location>
</feature>
<feature type="region of interest" description="C-terminal hotdog fold" evidence="7">
    <location>
        <begin position="58"/>
        <end position="198"/>
    </location>
</feature>
<dbReference type="PROSITE" id="PS00606">
    <property type="entry name" value="KS3_1"/>
    <property type="match status" value="1"/>
</dbReference>
<evidence type="ECO:0000256" key="3">
    <source>
        <dbReference type="ARBA" id="ARBA00022679"/>
    </source>
</evidence>
<dbReference type="Pfam" id="PF08659">
    <property type="entry name" value="KR"/>
    <property type="match status" value="1"/>
</dbReference>
<evidence type="ECO:0000313" key="12">
    <source>
        <dbReference type="EMBL" id="MFD1659617.1"/>
    </source>
</evidence>
<dbReference type="Gene3D" id="3.90.180.10">
    <property type="entry name" value="Medium-chain alcohol dehydrogenases, catalytic domain"/>
    <property type="match status" value="1"/>
</dbReference>
<dbReference type="Pfam" id="PF14765">
    <property type="entry name" value="PS-DH"/>
    <property type="match status" value="1"/>
</dbReference>
<dbReference type="InterPro" id="IPR013968">
    <property type="entry name" value="PKS_KR"/>
</dbReference>
<dbReference type="Pfam" id="PF02801">
    <property type="entry name" value="Ketoacyl-synt_C"/>
    <property type="match status" value="1"/>
</dbReference>
<evidence type="ECO:0000256" key="8">
    <source>
        <dbReference type="SAM" id="MobiDB-lite"/>
    </source>
</evidence>
<comment type="caution">
    <text evidence="12">The sequence shown here is derived from an EMBL/GenBank/DDBJ whole genome shotgun (WGS) entry which is preliminary data.</text>
</comment>
<keyword evidence="2" id="KW-0597">Phosphoprotein</keyword>
<dbReference type="Pfam" id="PF08240">
    <property type="entry name" value="ADH_N"/>
    <property type="match status" value="1"/>
</dbReference>
<dbReference type="SUPFAM" id="SSF47336">
    <property type="entry name" value="ACP-like"/>
    <property type="match status" value="1"/>
</dbReference>
<dbReference type="InterPro" id="IPR014031">
    <property type="entry name" value="Ketoacyl_synth_C"/>
</dbReference>
<dbReference type="Gene3D" id="3.30.70.3290">
    <property type="match status" value="1"/>
</dbReference>
<dbReference type="SMART" id="SM00822">
    <property type="entry name" value="PKS_KR"/>
    <property type="match status" value="1"/>
</dbReference>
<dbReference type="InterPro" id="IPR049900">
    <property type="entry name" value="PKS_mFAS_DH"/>
</dbReference>
<dbReference type="SUPFAM" id="SSF50129">
    <property type="entry name" value="GroES-like"/>
    <property type="match status" value="1"/>
</dbReference>
<dbReference type="InterPro" id="IPR014030">
    <property type="entry name" value="Ketoacyl_synth_N"/>
</dbReference>
<dbReference type="InterPro" id="IPR036291">
    <property type="entry name" value="NAD(P)-bd_dom_sf"/>
</dbReference>
<dbReference type="InterPro" id="IPR055123">
    <property type="entry name" value="SpnB-like_Rossmann"/>
</dbReference>
<dbReference type="InterPro" id="IPR006162">
    <property type="entry name" value="Ppantetheine_attach_site"/>
</dbReference>
<dbReference type="PROSITE" id="PS00012">
    <property type="entry name" value="PHOSPHOPANTETHEINE"/>
    <property type="match status" value="1"/>
</dbReference>
<feature type="region of interest" description="Disordered" evidence="8">
    <location>
        <begin position="1"/>
        <end position="30"/>
    </location>
</feature>
<dbReference type="Pfam" id="PF00550">
    <property type="entry name" value="PP-binding"/>
    <property type="match status" value="1"/>
</dbReference>
<comment type="caution">
    <text evidence="7">Lacks conserved residue(s) required for the propagation of feature annotation.</text>
</comment>
<keyword evidence="4" id="KW-0045">Antibiotic biosynthesis</keyword>
<evidence type="ECO:0000256" key="6">
    <source>
        <dbReference type="ARBA" id="ARBA00023315"/>
    </source>
</evidence>
<dbReference type="SUPFAM" id="SSF53901">
    <property type="entry name" value="Thiolase-like"/>
    <property type="match status" value="1"/>
</dbReference>
<dbReference type="Gene3D" id="3.40.366.10">
    <property type="entry name" value="Malonyl-Coenzyme A Acyl Carrier Protein, domain 2"/>
    <property type="match status" value="1"/>
</dbReference>
<keyword evidence="3" id="KW-0808">Transferase</keyword>
<evidence type="ECO:0000256" key="7">
    <source>
        <dbReference type="PROSITE-ProRule" id="PRU01363"/>
    </source>
</evidence>
<dbReference type="CDD" id="cd08956">
    <property type="entry name" value="KR_3_FAS_SDR_x"/>
    <property type="match status" value="1"/>
</dbReference>
<dbReference type="InterPro" id="IPR013154">
    <property type="entry name" value="ADH-like_N"/>
</dbReference>
<evidence type="ECO:0000259" key="11">
    <source>
        <dbReference type="PROSITE" id="PS52019"/>
    </source>
</evidence>
<evidence type="ECO:0000259" key="10">
    <source>
        <dbReference type="PROSITE" id="PS52004"/>
    </source>
</evidence>
<dbReference type="Proteomes" id="UP001597261">
    <property type="component" value="Unassembled WGS sequence"/>
</dbReference>
<dbReference type="InterPro" id="IPR016039">
    <property type="entry name" value="Thiolase-like"/>
</dbReference>
<dbReference type="Gene3D" id="3.40.50.11460">
    <property type="match status" value="1"/>
</dbReference>
<evidence type="ECO:0000256" key="4">
    <source>
        <dbReference type="ARBA" id="ARBA00023194"/>
    </source>
</evidence>
<dbReference type="Pfam" id="PF13602">
    <property type="entry name" value="ADH_zinc_N_2"/>
    <property type="match status" value="1"/>
</dbReference>
<keyword evidence="5" id="KW-0511">Multifunctional enzyme</keyword>
<gene>
    <name evidence="12" type="ORF">ACFSL4_15775</name>
</gene>
<evidence type="ECO:0000259" key="9">
    <source>
        <dbReference type="PROSITE" id="PS50075"/>
    </source>
</evidence>
<dbReference type="RefSeq" id="WP_381082928.1">
    <property type="nucleotide sequence ID" value="NZ_JBHUDX010000044.1"/>
</dbReference>
<protein>
    <submittedName>
        <fullName evidence="12">SDR family NAD(P)-dependent oxidoreductase</fullName>
    </submittedName>
</protein>
<dbReference type="InterPro" id="IPR020841">
    <property type="entry name" value="PKS_Beta-ketoAc_synthase_dom"/>
</dbReference>
<proteinExistence type="predicted"/>
<dbReference type="Pfam" id="PF00109">
    <property type="entry name" value="ketoacyl-synt"/>
    <property type="match status" value="1"/>
</dbReference>
<dbReference type="PROSITE" id="PS01162">
    <property type="entry name" value="QOR_ZETA_CRYSTAL"/>
    <property type="match status" value="1"/>
</dbReference>
<dbReference type="SMART" id="SM00823">
    <property type="entry name" value="PKS_PP"/>
    <property type="match status" value="1"/>
</dbReference>
<accession>A0ABW4ISA0</accession>
<dbReference type="Gene3D" id="3.10.129.110">
    <property type="entry name" value="Polyketide synthase dehydratase"/>
    <property type="match status" value="1"/>
</dbReference>
<feature type="domain" description="Carrier" evidence="9">
    <location>
        <begin position="1026"/>
        <end position="1101"/>
    </location>
</feature>
<evidence type="ECO:0000313" key="13">
    <source>
        <dbReference type="Proteomes" id="UP001597261"/>
    </source>
</evidence>
<dbReference type="InterPro" id="IPR042104">
    <property type="entry name" value="PKS_dehydratase_sf"/>
</dbReference>
<dbReference type="InterPro" id="IPR001227">
    <property type="entry name" value="Ac_transferase_dom_sf"/>
</dbReference>
<name>A0ABW4ISA0_9ACTN</name>
<dbReference type="InterPro" id="IPR018201">
    <property type="entry name" value="Ketoacyl_synth_AS"/>
</dbReference>
<dbReference type="InterPro" id="IPR032821">
    <property type="entry name" value="PKS_assoc"/>
</dbReference>
<dbReference type="Pfam" id="PF16197">
    <property type="entry name" value="KAsynt_C_assoc"/>
    <property type="match status" value="1"/>
</dbReference>
<dbReference type="InterPro" id="IPR009081">
    <property type="entry name" value="PP-bd_ACP"/>
</dbReference>
<dbReference type="InterPro" id="IPR020806">
    <property type="entry name" value="PKS_PP-bd"/>
</dbReference>
<dbReference type="PANTHER" id="PTHR43775:SF51">
    <property type="entry name" value="INACTIVE PHENOLPHTHIOCEROL SYNTHESIS POLYKETIDE SYNTHASE TYPE I PKS1-RELATED"/>
    <property type="match status" value="1"/>
</dbReference>
<feature type="non-terminal residue" evidence="12">
    <location>
        <position position="1666"/>
    </location>
</feature>
<keyword evidence="1" id="KW-0596">Phosphopantetheine</keyword>
<dbReference type="PANTHER" id="PTHR43775">
    <property type="entry name" value="FATTY ACID SYNTHASE"/>
    <property type="match status" value="1"/>
</dbReference>